<dbReference type="SUPFAM" id="SSF56425">
    <property type="entry name" value="Succinate dehydrogenase/fumarate reductase flavoprotein, catalytic domain"/>
    <property type="match status" value="1"/>
</dbReference>
<dbReference type="OrthoDB" id="9806724at2"/>
<name>A0A0C6F6L0_9HYPH</name>
<sequence>MTADRVVVVGAGVAGLATALRLAPLPVTLVTAAPLGEETATAWAQGGIAAAIGADDAPALHAADTLAAGAGLSDAGIAQIVAEAGPGLVDWLVGLGLAFDRGPDGAPALGLEAAHSRRRIVKAGGDATGAAVLRTLARAAAACPSITVTVGRATALAQDGEGRVTGLVLRTDRGALELPARAVVLATGGLGGLYRSTTNPTGAVGAGLVLAARAGALLRDVEFVQFHPTAITVRADGPLPLATEALRGEGAVLVDAAGGRVMAGIAGAELAPRDVVARAIARRTGRGEAVFLDARRIDVARRFPTVAALCRAAGLDPVAAPIPVRPAAHYHMGGIRVDGHGRSTLPGLWACGEVAATGLHGANRLASNSLLEAMAFAERIAADIRDSKRAAAGAGRAPEPLPACDALPEIRDLQEIRDLMEAGVGLVRDEAGLARAVSRLAALARAGSGEAVAGLLVAAAALTRRESRGGHWRADHPGQQAPRSTDITLTQAFATADALATADAVARPSSLVEATR</sequence>
<dbReference type="SUPFAM" id="SSF51905">
    <property type="entry name" value="FAD/NAD(P)-binding domain"/>
    <property type="match status" value="1"/>
</dbReference>
<feature type="domain" description="Fumarate reductase/succinate dehydrogenase flavoprotein-like C-terminal" evidence="11">
    <location>
        <begin position="454"/>
        <end position="488"/>
    </location>
</feature>
<dbReference type="Gene3D" id="1.20.58.100">
    <property type="entry name" value="Fumarate reductase/succinate dehydrogenase flavoprotein-like, C-terminal domain"/>
    <property type="match status" value="1"/>
</dbReference>
<evidence type="ECO:0000256" key="4">
    <source>
        <dbReference type="ARBA" id="ARBA00012173"/>
    </source>
</evidence>
<dbReference type="Gene3D" id="3.50.50.60">
    <property type="entry name" value="FAD/NAD(P)-binding domain"/>
    <property type="match status" value="1"/>
</dbReference>
<evidence type="ECO:0000256" key="3">
    <source>
        <dbReference type="ARBA" id="ARBA00008562"/>
    </source>
</evidence>
<evidence type="ECO:0000256" key="9">
    <source>
        <dbReference type="ARBA" id="ARBA00048305"/>
    </source>
</evidence>
<dbReference type="GO" id="GO:0008734">
    <property type="term" value="F:L-aspartate oxidase activity"/>
    <property type="evidence" value="ECO:0007669"/>
    <property type="project" value="UniProtKB-EC"/>
</dbReference>
<dbReference type="RefSeq" id="WP_060849659.1">
    <property type="nucleotide sequence ID" value="NZ_AP014705.1"/>
</dbReference>
<comment type="pathway">
    <text evidence="2">Cofactor biosynthesis; NAD(+) biosynthesis; iminoaspartate from L-aspartate (oxidase route): step 1/1.</text>
</comment>
<dbReference type="EMBL" id="AP014705">
    <property type="protein sequence ID" value="BAQ48401.1"/>
    <property type="molecule type" value="Genomic_DNA"/>
</dbReference>
<protein>
    <recommendedName>
        <fullName evidence="4">L-aspartate oxidase</fullName>
        <ecNumber evidence="4">1.4.3.16</ecNumber>
    </recommendedName>
</protein>
<accession>A0A0C6F6L0</accession>
<evidence type="ECO:0000256" key="1">
    <source>
        <dbReference type="ARBA" id="ARBA00001974"/>
    </source>
</evidence>
<evidence type="ECO:0000256" key="8">
    <source>
        <dbReference type="ARBA" id="ARBA00023002"/>
    </source>
</evidence>
<evidence type="ECO:0000256" key="7">
    <source>
        <dbReference type="ARBA" id="ARBA00022827"/>
    </source>
</evidence>
<dbReference type="Gene3D" id="3.90.700.10">
    <property type="entry name" value="Succinate dehydrogenase/fumarate reductase flavoprotein, catalytic domain"/>
    <property type="match status" value="1"/>
</dbReference>
<evidence type="ECO:0000313" key="12">
    <source>
        <dbReference type="EMBL" id="BAQ48401.1"/>
    </source>
</evidence>
<dbReference type="Pfam" id="PF02910">
    <property type="entry name" value="Succ_DH_flav_C"/>
    <property type="match status" value="1"/>
</dbReference>
<evidence type="ECO:0000313" key="13">
    <source>
        <dbReference type="Proteomes" id="UP000061432"/>
    </source>
</evidence>
<dbReference type="GO" id="GO:0034628">
    <property type="term" value="P:'de novo' NAD+ biosynthetic process from L-aspartate"/>
    <property type="evidence" value="ECO:0007669"/>
    <property type="project" value="TreeGrafter"/>
</dbReference>
<dbReference type="InterPro" id="IPR003953">
    <property type="entry name" value="FAD-dep_OxRdtase_2_FAD-bd"/>
</dbReference>
<evidence type="ECO:0000256" key="6">
    <source>
        <dbReference type="ARBA" id="ARBA00022642"/>
    </source>
</evidence>
<keyword evidence="6" id="KW-0662">Pyridine nucleotide biosynthesis</keyword>
<dbReference type="SUPFAM" id="SSF46977">
    <property type="entry name" value="Succinate dehydrogenase/fumarate reductase flavoprotein C-terminal domain"/>
    <property type="match status" value="1"/>
</dbReference>
<comment type="cofactor">
    <cofactor evidence="1">
        <name>FAD</name>
        <dbReference type="ChEBI" id="CHEBI:57692"/>
    </cofactor>
</comment>
<dbReference type="InterPro" id="IPR015939">
    <property type="entry name" value="Fum_Rdtase/Succ_DH_flav-like_C"/>
</dbReference>
<feature type="domain" description="FAD-dependent oxidoreductase 2 FAD-binding" evidence="10">
    <location>
        <begin position="6"/>
        <end position="370"/>
    </location>
</feature>
<dbReference type="PANTHER" id="PTHR42716:SF2">
    <property type="entry name" value="L-ASPARTATE OXIDASE, CHLOROPLASTIC"/>
    <property type="match status" value="1"/>
</dbReference>
<gene>
    <name evidence="12" type="primary">nadB</name>
    <name evidence="12" type="ORF">Maq22A_1p30180</name>
</gene>
<proteinExistence type="inferred from homology"/>
<dbReference type="UniPathway" id="UPA00253">
    <property type="reaction ID" value="UER00326"/>
</dbReference>
<keyword evidence="7" id="KW-0274">FAD</keyword>
<dbReference type="Proteomes" id="UP000061432">
    <property type="component" value="Plasmid pMaq22A_1p"/>
</dbReference>
<keyword evidence="8" id="KW-0560">Oxidoreductase</keyword>
<dbReference type="InterPro" id="IPR037099">
    <property type="entry name" value="Fum_R/Succ_DH_flav-like_C_sf"/>
</dbReference>
<evidence type="ECO:0000256" key="5">
    <source>
        <dbReference type="ARBA" id="ARBA00022630"/>
    </source>
</evidence>
<dbReference type="PRINTS" id="PR00368">
    <property type="entry name" value="FADPNR"/>
</dbReference>
<keyword evidence="12" id="KW-0614">Plasmid</keyword>
<dbReference type="EC" id="1.4.3.16" evidence="4"/>
<reference evidence="13" key="2">
    <citation type="submission" date="2015-01" db="EMBL/GenBank/DDBJ databases">
        <title>Complete genome sequence of Methylobacterium aquaticum strain 22A.</title>
        <authorList>
            <person name="Tani A."/>
            <person name="Ogura Y."/>
            <person name="Hayashi T."/>
        </authorList>
    </citation>
    <scope>NUCLEOTIDE SEQUENCE [LARGE SCALE GENOMIC DNA]</scope>
    <source>
        <strain evidence="13">MA-22A</strain>
        <plasmid evidence="13">Plasmid pMaq22A_1p DNA</plasmid>
    </source>
</reference>
<dbReference type="AlphaFoldDB" id="A0A0C6F6L0"/>
<organism evidence="12 13">
    <name type="scientific">Methylobacterium aquaticum</name>
    <dbReference type="NCBI Taxonomy" id="270351"/>
    <lineage>
        <taxon>Bacteria</taxon>
        <taxon>Pseudomonadati</taxon>
        <taxon>Pseudomonadota</taxon>
        <taxon>Alphaproteobacteria</taxon>
        <taxon>Hyphomicrobiales</taxon>
        <taxon>Methylobacteriaceae</taxon>
        <taxon>Methylobacterium</taxon>
    </lineage>
</organism>
<comment type="catalytic activity">
    <reaction evidence="9">
        <text>L-aspartate + O2 = iminosuccinate + H2O2</text>
        <dbReference type="Rhea" id="RHEA:25876"/>
        <dbReference type="ChEBI" id="CHEBI:15379"/>
        <dbReference type="ChEBI" id="CHEBI:16240"/>
        <dbReference type="ChEBI" id="CHEBI:29991"/>
        <dbReference type="ChEBI" id="CHEBI:77875"/>
        <dbReference type="EC" id="1.4.3.16"/>
    </reaction>
    <physiologicalReaction direction="left-to-right" evidence="9">
        <dbReference type="Rhea" id="RHEA:25877"/>
    </physiologicalReaction>
</comment>
<dbReference type="InterPro" id="IPR005288">
    <property type="entry name" value="NadB"/>
</dbReference>
<dbReference type="NCBIfam" id="NF005701">
    <property type="entry name" value="PRK07512.1"/>
    <property type="match status" value="1"/>
</dbReference>
<dbReference type="PATRIC" id="fig|270351.10.peg.5349"/>
<keyword evidence="5" id="KW-0285">Flavoprotein</keyword>
<reference evidence="12 13" key="1">
    <citation type="journal article" date="2015" name="Genome Announc.">
        <title>Complete Genome Sequence of Methylobacterium aquaticum Strain 22A, Isolated from Racomitrium japonicum Moss.</title>
        <authorList>
            <person name="Tani A."/>
            <person name="Ogura Y."/>
            <person name="Hayashi T."/>
            <person name="Kimbara K."/>
        </authorList>
    </citation>
    <scope>NUCLEOTIDE SEQUENCE [LARGE SCALE GENOMIC DNA]</scope>
    <source>
        <strain evidence="12 13">MA-22A</strain>
        <plasmid evidence="13">Plasmid pMaq22A_1p DNA</plasmid>
    </source>
</reference>
<evidence type="ECO:0000256" key="2">
    <source>
        <dbReference type="ARBA" id="ARBA00004950"/>
    </source>
</evidence>
<dbReference type="PANTHER" id="PTHR42716">
    <property type="entry name" value="L-ASPARTATE OXIDASE"/>
    <property type="match status" value="1"/>
</dbReference>
<dbReference type="KEGG" id="maqu:Maq22A_1p30180"/>
<evidence type="ECO:0000259" key="10">
    <source>
        <dbReference type="Pfam" id="PF00890"/>
    </source>
</evidence>
<geneLocation type="plasmid" evidence="13">
    <name>pMaq22A_1p DNA</name>
</geneLocation>
<dbReference type="InterPro" id="IPR036188">
    <property type="entry name" value="FAD/NAD-bd_sf"/>
</dbReference>
<dbReference type="Pfam" id="PF00890">
    <property type="entry name" value="FAD_binding_2"/>
    <property type="match status" value="1"/>
</dbReference>
<comment type="similarity">
    <text evidence="3">Belongs to the FAD-dependent oxidoreductase 2 family. NadB subfamily.</text>
</comment>
<evidence type="ECO:0000259" key="11">
    <source>
        <dbReference type="Pfam" id="PF02910"/>
    </source>
</evidence>
<dbReference type="InterPro" id="IPR027477">
    <property type="entry name" value="Succ_DH/fumarate_Rdtase_cat_sf"/>
</dbReference>